<feature type="transmembrane region" description="Helical" evidence="2">
    <location>
        <begin position="32"/>
        <end position="53"/>
    </location>
</feature>
<protein>
    <submittedName>
        <fullName evidence="3">DUF3105 domain-containing protein</fullName>
    </submittedName>
</protein>
<keyword evidence="2" id="KW-0812">Transmembrane</keyword>
<evidence type="ECO:0000256" key="1">
    <source>
        <dbReference type="SAM" id="MobiDB-lite"/>
    </source>
</evidence>
<reference evidence="3 4" key="1">
    <citation type="submission" date="2020-12" db="EMBL/GenBank/DDBJ databases">
        <title>Identification and biosynthesis of polyene macrolides produced by Streptomyces alfalfae Men-myco-93-63.</title>
        <authorList>
            <person name="Liu D."/>
            <person name="Li Y."/>
            <person name="Liu L."/>
            <person name="Han X."/>
            <person name="Shen F."/>
        </authorList>
    </citation>
    <scope>NUCLEOTIDE SEQUENCE [LARGE SCALE GENOMIC DNA]</scope>
    <source>
        <strain evidence="3 4">Men-myco-93-63</strain>
    </source>
</reference>
<keyword evidence="2" id="KW-0472">Membrane</keyword>
<proteinExistence type="predicted"/>
<dbReference type="Pfam" id="PF11303">
    <property type="entry name" value="DUF3105"/>
    <property type="match status" value="1"/>
</dbReference>
<evidence type="ECO:0000256" key="2">
    <source>
        <dbReference type="SAM" id="Phobius"/>
    </source>
</evidence>
<evidence type="ECO:0000313" key="4">
    <source>
        <dbReference type="Proteomes" id="UP000596130"/>
    </source>
</evidence>
<dbReference type="AlphaFoldDB" id="A0A7T4PEX6"/>
<feature type="region of interest" description="Disordered" evidence="1">
    <location>
        <begin position="1"/>
        <end position="28"/>
    </location>
</feature>
<name>A0A7T4PEX6_9ACTN</name>
<dbReference type="Proteomes" id="UP000596130">
    <property type="component" value="Chromosome"/>
</dbReference>
<dbReference type="RefSeq" id="WP_198502457.1">
    <property type="nucleotide sequence ID" value="NZ_CP065959.1"/>
</dbReference>
<dbReference type="InterPro" id="IPR021454">
    <property type="entry name" value="DUF3105"/>
</dbReference>
<organism evidence="3 4">
    <name type="scientific">Streptomyces alfalfae</name>
    <dbReference type="NCBI Taxonomy" id="1642299"/>
    <lineage>
        <taxon>Bacteria</taxon>
        <taxon>Bacillati</taxon>
        <taxon>Actinomycetota</taxon>
        <taxon>Actinomycetes</taxon>
        <taxon>Kitasatosporales</taxon>
        <taxon>Streptomycetaceae</taxon>
        <taxon>Streptomyces</taxon>
    </lineage>
</organism>
<evidence type="ECO:0000313" key="3">
    <source>
        <dbReference type="EMBL" id="QQC88981.1"/>
    </source>
</evidence>
<gene>
    <name evidence="3" type="ORF">I8755_11535</name>
</gene>
<sequence>MGSADKSRNVSRKARIEEMRQAERARERRGRALTVTVSAIVVAALGVGGFFLFSRASDDSSDAKAGSKDWPVYKVNEDGEKVWGKLGRTHVAEKVDYPMSPPVGGDHDQVWMNCNGDVYDHELPEVNAVHSLEHGAVWVTYNDKADPADLKKLEAKVKATPYSLMSPVKDQKDPVMLTAWAHQRTVSGADDPKVGEFFSKYVQGKQTPEPGAACTNGLAK</sequence>
<keyword evidence="2" id="KW-1133">Transmembrane helix</keyword>
<dbReference type="EMBL" id="CP065959">
    <property type="protein sequence ID" value="QQC88981.1"/>
    <property type="molecule type" value="Genomic_DNA"/>
</dbReference>
<feature type="compositionally biased region" description="Basic and acidic residues" evidence="1">
    <location>
        <begin position="1"/>
        <end position="26"/>
    </location>
</feature>
<accession>A0A7T4PEX6</accession>